<feature type="compositionally biased region" description="Polar residues" evidence="1">
    <location>
        <begin position="1113"/>
        <end position="1126"/>
    </location>
</feature>
<evidence type="ECO:0000313" key="2">
    <source>
        <dbReference type="EMBL" id="CAI2369680.1"/>
    </source>
</evidence>
<feature type="compositionally biased region" description="Polar residues" evidence="1">
    <location>
        <begin position="469"/>
        <end position="481"/>
    </location>
</feature>
<feature type="compositionally biased region" description="Polar residues" evidence="1">
    <location>
        <begin position="1091"/>
        <end position="1105"/>
    </location>
</feature>
<sequence>MADEQLIQTLISPSSNYDEEYSLEISRLVSPTEKEMSGQKAASSYFCDPNHQFSLRTIGMRTSRNNDSREAVMNHFDPNGLSQKFTISEENNSIGSKDLFNFSLSDTRKEMSSIALEEPEIREKICTPQEEEEENEDSDPLTPQELQEYMILQQRRAELESRIRQIEEKKLKSDKSSEGRIPRKINEISEKYGQPEGSPTIENDQSQKQGGNDSVQTVVGVHTVTMPSTHIKDKTSTESDTTQSCMGPTFISRNITASTLDPRHPKNHSGDYKIIKSRRGIPVEDTTYEGVYFKHLEMNDDDKKKPLTGKKEYQDIFNNNCINLDVRRELSFDESHDNELPPIEENICENMESSTDRICEFDENQEPNRNLNAAIRSFIDDRTAKRSSVKDSSVSMGSHHRSNSSIKENIRYSQVDEDKENSTLSKILDRVELKYITNNSERRKERQQYEEDVDECKMLIDFQNTSHLKETPNISSSSNMKSYGKYDSESQKPTGKKFIRHTRRSSYQDPEEVIPVKEVNIFDIHANFDDRITNLRSFYEPENQDPDKVVLEWQNIDNMGTSPVELNPSPEEDNNQKTLSYISDQNSEMKDPSIMELFSEDNQPIIEEEEKRPFSQLEITKKRANNPSMIQLNKFKTFNNGSLLEGSLNPTESKDSEALNSKFTSHTIQCREKKAPKQKKTTILSKRRSLSRNEKVVDTKKRKHAYNYIKKNIQSIHSQTYSSNSETVDKRFQYEKSSTYMKDTESLKIRKGISKKPKISKPTKTKTVKMSISEDGQGKILKTDGSLRGSKESISFRGSIQSKNTPYNTEDSLKFSGFSSTKPNTQTTSDQTRALRSNPGSSEQDKSKKIAHAKRLLNNSKSQNLFEKNPIRTNSKNNRLKKMKNRLDRQRNLINEITSIKQQMSTRIPQKIQKRSTSRTNRRNTVLPKETGTQNPNKILASRSRSRTGNSNSKIPKTSTKKVGINKIAHHTSKLSRNNSSNNTKSLKTRSFMNSTATYYNKGNQYSGKSMSGNKPRVYPAKEQCNKDSIYTTKGKDSYTKIMKKRQSISLNKNKLGLKKQNRSKSRRSSNSRNVACKVIHRCGSVGHVSPMNSLRENTSTQNSRKNIRKGNAGNTTGSDRSTNKFMRSRKSHSTLAENNQGLNDVKESVHNHLAGKGIISSFAGIETITFNLSSKVKMLKETNFF</sequence>
<feature type="region of interest" description="Disordered" evidence="1">
    <location>
        <begin position="903"/>
        <end position="965"/>
    </location>
</feature>
<feature type="region of interest" description="Disordered" evidence="1">
    <location>
        <begin position="469"/>
        <end position="506"/>
    </location>
</feature>
<feature type="compositionally biased region" description="Polar residues" evidence="1">
    <location>
        <begin position="857"/>
        <end position="866"/>
    </location>
</feature>
<dbReference type="AlphaFoldDB" id="A0AAD1UMK2"/>
<comment type="caution">
    <text evidence="2">The sequence shown here is derived from an EMBL/GenBank/DDBJ whole genome shotgun (WGS) entry which is preliminary data.</text>
</comment>
<proteinExistence type="predicted"/>
<reference evidence="2" key="1">
    <citation type="submission" date="2023-07" db="EMBL/GenBank/DDBJ databases">
        <authorList>
            <consortium name="AG Swart"/>
            <person name="Singh M."/>
            <person name="Singh A."/>
            <person name="Seah K."/>
            <person name="Emmerich C."/>
        </authorList>
    </citation>
    <scope>NUCLEOTIDE SEQUENCE</scope>
    <source>
        <strain evidence="2">DP1</strain>
    </source>
</reference>
<keyword evidence="3" id="KW-1185">Reference proteome</keyword>
<feature type="compositionally biased region" description="Basic residues" evidence="1">
    <location>
        <begin position="1056"/>
        <end position="1070"/>
    </location>
</feature>
<feature type="compositionally biased region" description="Polar residues" evidence="1">
    <location>
        <begin position="948"/>
        <end position="958"/>
    </location>
</feature>
<feature type="region of interest" description="Disordered" evidence="1">
    <location>
        <begin position="752"/>
        <end position="882"/>
    </location>
</feature>
<feature type="compositionally biased region" description="Basic and acidic residues" evidence="1">
    <location>
        <begin position="170"/>
        <end position="190"/>
    </location>
</feature>
<protein>
    <submittedName>
        <fullName evidence="2">Uncharacterized protein</fullName>
    </submittedName>
</protein>
<feature type="region of interest" description="Disordered" evidence="1">
    <location>
        <begin position="170"/>
        <end position="213"/>
    </location>
</feature>
<evidence type="ECO:0000256" key="1">
    <source>
        <dbReference type="SAM" id="MobiDB-lite"/>
    </source>
</evidence>
<feature type="compositionally biased region" description="Polar residues" evidence="1">
    <location>
        <begin position="1134"/>
        <end position="1143"/>
    </location>
</feature>
<feature type="region of interest" description="Disordered" evidence="1">
    <location>
        <begin position="121"/>
        <end position="143"/>
    </location>
</feature>
<evidence type="ECO:0000313" key="3">
    <source>
        <dbReference type="Proteomes" id="UP001295684"/>
    </source>
</evidence>
<organism evidence="2 3">
    <name type="scientific">Euplotes crassus</name>
    <dbReference type="NCBI Taxonomy" id="5936"/>
    <lineage>
        <taxon>Eukaryota</taxon>
        <taxon>Sar</taxon>
        <taxon>Alveolata</taxon>
        <taxon>Ciliophora</taxon>
        <taxon>Intramacronucleata</taxon>
        <taxon>Spirotrichea</taxon>
        <taxon>Hypotrichia</taxon>
        <taxon>Euplotida</taxon>
        <taxon>Euplotidae</taxon>
        <taxon>Moneuplotes</taxon>
    </lineage>
</organism>
<dbReference type="EMBL" id="CAMPGE010010830">
    <property type="protein sequence ID" value="CAI2369680.1"/>
    <property type="molecule type" value="Genomic_DNA"/>
</dbReference>
<name>A0AAD1UMK2_EUPCR</name>
<feature type="compositionally biased region" description="Polar residues" evidence="1">
    <location>
        <begin position="792"/>
        <end position="810"/>
    </location>
</feature>
<feature type="compositionally biased region" description="Basic residues" evidence="1">
    <location>
        <begin position="752"/>
        <end position="767"/>
    </location>
</feature>
<feature type="compositionally biased region" description="Basic residues" evidence="1">
    <location>
        <begin position="912"/>
        <end position="922"/>
    </location>
</feature>
<feature type="compositionally biased region" description="Basic residues" evidence="1">
    <location>
        <begin position="494"/>
        <end position="504"/>
    </location>
</feature>
<feature type="compositionally biased region" description="Polar residues" evidence="1">
    <location>
        <begin position="817"/>
        <end position="842"/>
    </location>
</feature>
<dbReference type="Proteomes" id="UP001295684">
    <property type="component" value="Unassembled WGS sequence"/>
</dbReference>
<feature type="region of interest" description="Disordered" evidence="1">
    <location>
        <begin position="1088"/>
        <end position="1144"/>
    </location>
</feature>
<accession>A0AAD1UMK2</accession>
<feature type="compositionally biased region" description="Polar residues" evidence="1">
    <location>
        <begin position="200"/>
        <end position="213"/>
    </location>
</feature>
<feature type="compositionally biased region" description="Acidic residues" evidence="1">
    <location>
        <begin position="129"/>
        <end position="139"/>
    </location>
</feature>
<feature type="region of interest" description="Disordered" evidence="1">
    <location>
        <begin position="386"/>
        <end position="414"/>
    </location>
</feature>
<gene>
    <name evidence="2" type="ORF">ECRASSUSDP1_LOCUS10983</name>
</gene>
<feature type="region of interest" description="Disordered" evidence="1">
    <location>
        <begin position="1053"/>
        <end position="1074"/>
    </location>
</feature>